<feature type="chain" id="PRO_5022716755" evidence="5">
    <location>
        <begin position="21"/>
        <end position="409"/>
    </location>
</feature>
<dbReference type="GO" id="GO:0004190">
    <property type="term" value="F:aspartic-type endopeptidase activity"/>
    <property type="evidence" value="ECO:0007669"/>
    <property type="project" value="UniProtKB-KW"/>
</dbReference>
<dbReference type="PANTHER" id="PTHR47966:SF51">
    <property type="entry name" value="BETA-SITE APP-CLEAVING ENZYME, ISOFORM A-RELATED"/>
    <property type="match status" value="1"/>
</dbReference>
<accession>A0A5C2SA30</accession>
<dbReference type="InterPro" id="IPR034164">
    <property type="entry name" value="Pepsin-like_dom"/>
</dbReference>
<evidence type="ECO:0000256" key="5">
    <source>
        <dbReference type="SAM" id="SignalP"/>
    </source>
</evidence>
<evidence type="ECO:0000256" key="4">
    <source>
        <dbReference type="RuleBase" id="RU000454"/>
    </source>
</evidence>
<dbReference type="PROSITE" id="PS00141">
    <property type="entry name" value="ASP_PROTEASE"/>
    <property type="match status" value="1"/>
</dbReference>
<keyword evidence="8" id="KW-1185">Reference proteome</keyword>
<dbReference type="Pfam" id="PF00026">
    <property type="entry name" value="Asp"/>
    <property type="match status" value="1"/>
</dbReference>
<evidence type="ECO:0000256" key="2">
    <source>
        <dbReference type="ARBA" id="ARBA00022750"/>
    </source>
</evidence>
<proteinExistence type="inferred from homology"/>
<comment type="similarity">
    <text evidence="1 4">Belongs to the peptidase A1 family.</text>
</comment>
<dbReference type="PANTHER" id="PTHR47966">
    <property type="entry name" value="BETA-SITE APP-CLEAVING ENZYME, ISOFORM A-RELATED"/>
    <property type="match status" value="1"/>
</dbReference>
<keyword evidence="4" id="KW-0378">Hydrolase</keyword>
<name>A0A5C2SA30_9APHY</name>
<dbReference type="AlphaFoldDB" id="A0A5C2SA30"/>
<gene>
    <name evidence="7" type="ORF">L227DRAFT_611112</name>
</gene>
<feature type="active site" evidence="3">
    <location>
        <position position="103"/>
    </location>
</feature>
<feature type="domain" description="Peptidase A1" evidence="6">
    <location>
        <begin position="85"/>
        <end position="399"/>
    </location>
</feature>
<dbReference type="EMBL" id="ML122265">
    <property type="protein sequence ID" value="RPD60570.1"/>
    <property type="molecule type" value="Genomic_DNA"/>
</dbReference>
<dbReference type="OrthoDB" id="660550at2759"/>
<dbReference type="PRINTS" id="PR00792">
    <property type="entry name" value="PEPSIN"/>
</dbReference>
<sequence>MLARLSSLLALTAAAVTVSAKPIVIRDSPITLPIARRFNLTGVPSILKQDQARAKVLKARSQGSGNYKQAAALFDANATNQAVDYTVSVGVGTPPTFYNLIVDTGSSNTWVGAGADYVVTNSSVDTNNTVTVIYGSGVVFGEQYNDTVTLGDLVVENQGVGAAEFTLGFNGVDGILGIGPALLTTDTSGNGTVPTVTDTAFGQGLIDSNLVAVSFEPATESSVTNGVLTFGGVDDSKHTGDIAYVPITSTSPASNYVGIDQAITYGSAGIPILNSTAGITDTGTTLLLIASDALAAYQNATGAVADETTGLLKITQDQFDSLESLFFQIGDNTYEFTPNAQIWPRSLNSAIGGDADSIYLITGDIGSESGAGLDFVDGFAFLERFYYVYDVADSRVGFATTEFTNATTN</sequence>
<dbReference type="SUPFAM" id="SSF50630">
    <property type="entry name" value="Acid proteases"/>
    <property type="match status" value="1"/>
</dbReference>
<evidence type="ECO:0000256" key="3">
    <source>
        <dbReference type="PIRSR" id="PIRSR601461-1"/>
    </source>
</evidence>
<dbReference type="STRING" id="1328759.A0A5C2SA30"/>
<dbReference type="InterPro" id="IPR001969">
    <property type="entry name" value="Aspartic_peptidase_AS"/>
</dbReference>
<evidence type="ECO:0000313" key="7">
    <source>
        <dbReference type="EMBL" id="RPD60570.1"/>
    </source>
</evidence>
<dbReference type="InterPro" id="IPR033121">
    <property type="entry name" value="PEPTIDASE_A1"/>
</dbReference>
<dbReference type="InterPro" id="IPR021109">
    <property type="entry name" value="Peptidase_aspartic_dom_sf"/>
</dbReference>
<dbReference type="CDD" id="cd05471">
    <property type="entry name" value="pepsin_like"/>
    <property type="match status" value="1"/>
</dbReference>
<keyword evidence="4 7" id="KW-0645">Protease</keyword>
<dbReference type="InterPro" id="IPR001461">
    <property type="entry name" value="Aspartic_peptidase_A1"/>
</dbReference>
<feature type="active site" evidence="3">
    <location>
        <position position="281"/>
    </location>
</feature>
<organism evidence="7 8">
    <name type="scientific">Lentinus tigrinus ALCF2SS1-6</name>
    <dbReference type="NCBI Taxonomy" id="1328759"/>
    <lineage>
        <taxon>Eukaryota</taxon>
        <taxon>Fungi</taxon>
        <taxon>Dikarya</taxon>
        <taxon>Basidiomycota</taxon>
        <taxon>Agaricomycotina</taxon>
        <taxon>Agaricomycetes</taxon>
        <taxon>Polyporales</taxon>
        <taxon>Polyporaceae</taxon>
        <taxon>Lentinus</taxon>
    </lineage>
</organism>
<dbReference type="Gene3D" id="2.40.70.10">
    <property type="entry name" value="Acid Proteases"/>
    <property type="match status" value="2"/>
</dbReference>
<dbReference type="GO" id="GO:0006508">
    <property type="term" value="P:proteolysis"/>
    <property type="evidence" value="ECO:0007669"/>
    <property type="project" value="UniProtKB-KW"/>
</dbReference>
<evidence type="ECO:0000313" key="8">
    <source>
        <dbReference type="Proteomes" id="UP000313359"/>
    </source>
</evidence>
<evidence type="ECO:0000256" key="1">
    <source>
        <dbReference type="ARBA" id="ARBA00007447"/>
    </source>
</evidence>
<evidence type="ECO:0000259" key="6">
    <source>
        <dbReference type="PROSITE" id="PS51767"/>
    </source>
</evidence>
<dbReference type="Proteomes" id="UP000313359">
    <property type="component" value="Unassembled WGS sequence"/>
</dbReference>
<keyword evidence="5" id="KW-0732">Signal</keyword>
<dbReference type="PROSITE" id="PS51767">
    <property type="entry name" value="PEPTIDASE_A1"/>
    <property type="match status" value="1"/>
</dbReference>
<keyword evidence="2 4" id="KW-0064">Aspartyl protease</keyword>
<feature type="signal peptide" evidence="5">
    <location>
        <begin position="1"/>
        <end position="20"/>
    </location>
</feature>
<protein>
    <submittedName>
        <fullName evidence="7">Acid protease</fullName>
    </submittedName>
</protein>
<reference evidence="7" key="1">
    <citation type="journal article" date="2018" name="Genome Biol. Evol.">
        <title>Genomics and development of Lentinus tigrinus, a white-rot wood-decaying mushroom with dimorphic fruiting bodies.</title>
        <authorList>
            <person name="Wu B."/>
            <person name="Xu Z."/>
            <person name="Knudson A."/>
            <person name="Carlson A."/>
            <person name="Chen N."/>
            <person name="Kovaka S."/>
            <person name="LaButti K."/>
            <person name="Lipzen A."/>
            <person name="Pennachio C."/>
            <person name="Riley R."/>
            <person name="Schakwitz W."/>
            <person name="Umezawa K."/>
            <person name="Ohm R.A."/>
            <person name="Grigoriev I.V."/>
            <person name="Nagy L.G."/>
            <person name="Gibbons J."/>
            <person name="Hibbett D."/>
        </authorList>
    </citation>
    <scope>NUCLEOTIDE SEQUENCE [LARGE SCALE GENOMIC DNA]</scope>
    <source>
        <strain evidence="7">ALCF2SS1-6</strain>
    </source>
</reference>